<evidence type="ECO:0000313" key="2">
    <source>
        <dbReference type="EMBL" id="KRX42809.1"/>
    </source>
</evidence>
<reference evidence="2 3" key="1">
    <citation type="submission" date="2015-01" db="EMBL/GenBank/DDBJ databases">
        <title>Evolution of Trichinella species and genotypes.</title>
        <authorList>
            <person name="Korhonen P.K."/>
            <person name="Edoardo P."/>
            <person name="Giuseppe L.R."/>
            <person name="Gasser R.B."/>
        </authorList>
    </citation>
    <scope>NUCLEOTIDE SEQUENCE [LARGE SCALE GENOMIC DNA]</scope>
    <source>
        <strain evidence="2">ISS417</strain>
    </source>
</reference>
<dbReference type="EMBL" id="JYDJ01000134">
    <property type="protein sequence ID" value="KRX42809.1"/>
    <property type="molecule type" value="Genomic_DNA"/>
</dbReference>
<gene>
    <name evidence="2" type="ORF">T05_13264</name>
</gene>
<name>A0A0V0TUY3_9BILA</name>
<feature type="compositionally biased region" description="Polar residues" evidence="1">
    <location>
        <begin position="41"/>
        <end position="52"/>
    </location>
</feature>
<keyword evidence="3" id="KW-1185">Reference proteome</keyword>
<feature type="region of interest" description="Disordered" evidence="1">
    <location>
        <begin position="1"/>
        <end position="52"/>
    </location>
</feature>
<proteinExistence type="predicted"/>
<comment type="caution">
    <text evidence="2">The sequence shown here is derived from an EMBL/GenBank/DDBJ whole genome shotgun (WGS) entry which is preliminary data.</text>
</comment>
<accession>A0A0V0TUY3</accession>
<feature type="compositionally biased region" description="Basic and acidic residues" evidence="1">
    <location>
        <begin position="16"/>
        <end position="30"/>
    </location>
</feature>
<evidence type="ECO:0000256" key="1">
    <source>
        <dbReference type="SAM" id="MobiDB-lite"/>
    </source>
</evidence>
<sequence length="77" mass="8247">MAFPHRRSTPLRARLPRGEHSALSTRERPHSSRSPVLVSGPSLTVSSNGTSQGPGVIQAHSILGRAAWAGLRTIRTL</sequence>
<protein>
    <submittedName>
        <fullName evidence="2">Uncharacterized protein</fullName>
    </submittedName>
</protein>
<organism evidence="2 3">
    <name type="scientific">Trichinella murrelli</name>
    <dbReference type="NCBI Taxonomy" id="144512"/>
    <lineage>
        <taxon>Eukaryota</taxon>
        <taxon>Metazoa</taxon>
        <taxon>Ecdysozoa</taxon>
        <taxon>Nematoda</taxon>
        <taxon>Enoplea</taxon>
        <taxon>Dorylaimia</taxon>
        <taxon>Trichinellida</taxon>
        <taxon>Trichinellidae</taxon>
        <taxon>Trichinella</taxon>
    </lineage>
</organism>
<dbReference type="Proteomes" id="UP000055048">
    <property type="component" value="Unassembled WGS sequence"/>
</dbReference>
<evidence type="ECO:0000313" key="3">
    <source>
        <dbReference type="Proteomes" id="UP000055048"/>
    </source>
</evidence>
<dbReference type="AlphaFoldDB" id="A0A0V0TUY3"/>
<dbReference type="OrthoDB" id="10391741at2759"/>